<organism evidence="2 3">
    <name type="scientific">Vespula squamosa</name>
    <name type="common">Southern yellow jacket</name>
    <name type="synonym">Wasp</name>
    <dbReference type="NCBI Taxonomy" id="30214"/>
    <lineage>
        <taxon>Eukaryota</taxon>
        <taxon>Metazoa</taxon>
        <taxon>Ecdysozoa</taxon>
        <taxon>Arthropoda</taxon>
        <taxon>Hexapoda</taxon>
        <taxon>Insecta</taxon>
        <taxon>Pterygota</taxon>
        <taxon>Neoptera</taxon>
        <taxon>Endopterygota</taxon>
        <taxon>Hymenoptera</taxon>
        <taxon>Apocrita</taxon>
        <taxon>Aculeata</taxon>
        <taxon>Vespoidea</taxon>
        <taxon>Vespidae</taxon>
        <taxon>Vespinae</taxon>
        <taxon>Vespula</taxon>
    </lineage>
</organism>
<reference evidence="2 3" key="1">
    <citation type="journal article" date="2024" name="Ann. Entomol. Soc. Am.">
        <title>Genomic analyses of the southern and eastern yellowjacket wasps (Hymenoptera: Vespidae) reveal evolutionary signatures of social life.</title>
        <authorList>
            <person name="Catto M.A."/>
            <person name="Caine P.B."/>
            <person name="Orr S.E."/>
            <person name="Hunt B.G."/>
            <person name="Goodisman M.A.D."/>
        </authorList>
    </citation>
    <scope>NUCLEOTIDE SEQUENCE [LARGE SCALE GENOMIC DNA]</scope>
    <source>
        <strain evidence="2">233</strain>
        <tissue evidence="2">Head and thorax</tissue>
    </source>
</reference>
<gene>
    <name evidence="2" type="ORF">V1478_012466</name>
</gene>
<proteinExistence type="predicted"/>
<evidence type="ECO:0000313" key="2">
    <source>
        <dbReference type="EMBL" id="KAL2718590.1"/>
    </source>
</evidence>
<name>A0ABD2ADI8_VESSQ</name>
<feature type="region of interest" description="Disordered" evidence="1">
    <location>
        <begin position="87"/>
        <end position="106"/>
    </location>
</feature>
<dbReference type="EMBL" id="JAUDFV010000152">
    <property type="protein sequence ID" value="KAL2718590.1"/>
    <property type="molecule type" value="Genomic_DNA"/>
</dbReference>
<dbReference type="Proteomes" id="UP001607302">
    <property type="component" value="Unassembled WGS sequence"/>
</dbReference>
<feature type="compositionally biased region" description="Basic and acidic residues" evidence="1">
    <location>
        <begin position="93"/>
        <end position="106"/>
    </location>
</feature>
<evidence type="ECO:0000256" key="1">
    <source>
        <dbReference type="SAM" id="MobiDB-lite"/>
    </source>
</evidence>
<evidence type="ECO:0000313" key="3">
    <source>
        <dbReference type="Proteomes" id="UP001607302"/>
    </source>
</evidence>
<protein>
    <submittedName>
        <fullName evidence="2">Uncharacterized protein</fullName>
    </submittedName>
</protein>
<keyword evidence="3" id="KW-1185">Reference proteome</keyword>
<accession>A0ABD2ADI8</accession>
<sequence length="106" mass="12323">MAHRSTERSVRVDTRKKDKIRSVSGQSAFLYDSYATSLLLSSLATVINVKQRVDEKIYKKEYTIVFYNKMYIYNKVKNLCNLVGDSSKGKRKINNDEQTARTFKDN</sequence>
<dbReference type="AlphaFoldDB" id="A0ABD2ADI8"/>
<comment type="caution">
    <text evidence="2">The sequence shown here is derived from an EMBL/GenBank/DDBJ whole genome shotgun (WGS) entry which is preliminary data.</text>
</comment>